<dbReference type="Proteomes" id="UP000001514">
    <property type="component" value="Unassembled WGS sequence"/>
</dbReference>
<dbReference type="Gramene" id="EFJ05108">
    <property type="protein sequence ID" value="EFJ05108"/>
    <property type="gene ID" value="SELMODRAFT_236823"/>
</dbReference>
<dbReference type="FunCoup" id="D8TE04">
    <property type="interactions" value="3061"/>
</dbReference>
<keyword evidence="5 6" id="KW-0539">Nucleus</keyword>
<dbReference type="HOGENOM" id="CLU_010628_2_1_1"/>
<comment type="subcellular location">
    <subcellularLocation>
        <location evidence="1 6">Nucleus</location>
    </subcellularLocation>
</comment>
<evidence type="ECO:0000256" key="3">
    <source>
        <dbReference type="ARBA" id="ARBA00022705"/>
    </source>
</evidence>
<comment type="function">
    <text evidence="6">Participates in DNA repair and in chromosomal DNA replication.</text>
</comment>
<reference evidence="8 9" key="1">
    <citation type="journal article" date="2011" name="Science">
        <title>The Selaginella genome identifies genetic changes associated with the evolution of vascular plants.</title>
        <authorList>
            <person name="Banks J.A."/>
            <person name="Nishiyama T."/>
            <person name="Hasebe M."/>
            <person name="Bowman J.L."/>
            <person name="Gribskov M."/>
            <person name="dePamphilis C."/>
            <person name="Albert V.A."/>
            <person name="Aono N."/>
            <person name="Aoyama T."/>
            <person name="Ambrose B.A."/>
            <person name="Ashton N.W."/>
            <person name="Axtell M.J."/>
            <person name="Barker E."/>
            <person name="Barker M.S."/>
            <person name="Bennetzen J.L."/>
            <person name="Bonawitz N.D."/>
            <person name="Chapple C."/>
            <person name="Cheng C."/>
            <person name="Correa L.G."/>
            <person name="Dacre M."/>
            <person name="DeBarry J."/>
            <person name="Dreyer I."/>
            <person name="Elias M."/>
            <person name="Engstrom E.M."/>
            <person name="Estelle M."/>
            <person name="Feng L."/>
            <person name="Finet C."/>
            <person name="Floyd S.K."/>
            <person name="Frommer W.B."/>
            <person name="Fujita T."/>
            <person name="Gramzow L."/>
            <person name="Gutensohn M."/>
            <person name="Harholt J."/>
            <person name="Hattori M."/>
            <person name="Heyl A."/>
            <person name="Hirai T."/>
            <person name="Hiwatashi Y."/>
            <person name="Ishikawa M."/>
            <person name="Iwata M."/>
            <person name="Karol K.G."/>
            <person name="Koehler B."/>
            <person name="Kolukisaoglu U."/>
            <person name="Kubo M."/>
            <person name="Kurata T."/>
            <person name="Lalonde S."/>
            <person name="Li K."/>
            <person name="Li Y."/>
            <person name="Litt A."/>
            <person name="Lyons E."/>
            <person name="Manning G."/>
            <person name="Maruyama T."/>
            <person name="Michael T.P."/>
            <person name="Mikami K."/>
            <person name="Miyazaki S."/>
            <person name="Morinaga S."/>
            <person name="Murata T."/>
            <person name="Mueller-Roeber B."/>
            <person name="Nelson D.R."/>
            <person name="Obara M."/>
            <person name="Oguri Y."/>
            <person name="Olmstead R.G."/>
            <person name="Onodera N."/>
            <person name="Petersen B.L."/>
            <person name="Pils B."/>
            <person name="Prigge M."/>
            <person name="Rensing S.A."/>
            <person name="Riano-Pachon D.M."/>
            <person name="Roberts A.W."/>
            <person name="Sato Y."/>
            <person name="Scheller H.V."/>
            <person name="Schulz B."/>
            <person name="Schulz C."/>
            <person name="Shakirov E.V."/>
            <person name="Shibagaki N."/>
            <person name="Shinohara N."/>
            <person name="Shippen D.E."/>
            <person name="Soerensen I."/>
            <person name="Sotooka R."/>
            <person name="Sugimoto N."/>
            <person name="Sugita M."/>
            <person name="Sumikawa N."/>
            <person name="Tanurdzic M."/>
            <person name="Theissen G."/>
            <person name="Ulvskov P."/>
            <person name="Wakazuki S."/>
            <person name="Weng J.K."/>
            <person name="Willats W.W."/>
            <person name="Wipf D."/>
            <person name="Wolf P.G."/>
            <person name="Yang L."/>
            <person name="Zimmer A.D."/>
            <person name="Zhu Q."/>
            <person name="Mitros T."/>
            <person name="Hellsten U."/>
            <person name="Loque D."/>
            <person name="Otillar R."/>
            <person name="Salamov A."/>
            <person name="Schmutz J."/>
            <person name="Shapiro H."/>
            <person name="Lindquist E."/>
            <person name="Lucas S."/>
            <person name="Rokhsar D."/>
            <person name="Grigoriev I.V."/>
        </authorList>
    </citation>
    <scope>NUCLEOTIDE SEQUENCE [LARGE SCALE GENOMIC DNA]</scope>
</reference>
<evidence type="ECO:0000256" key="4">
    <source>
        <dbReference type="ARBA" id="ARBA00023125"/>
    </source>
</evidence>
<evidence type="ECO:0000256" key="1">
    <source>
        <dbReference type="ARBA" id="ARBA00004123"/>
    </source>
</evidence>
<comment type="similarity">
    <text evidence="2 6">Belongs to the DNA polymerase epsilon subunit B family.</text>
</comment>
<dbReference type="InterPro" id="IPR016266">
    <property type="entry name" value="POLE2"/>
</dbReference>
<dbReference type="STRING" id="88036.D8TE04"/>
<dbReference type="EMBL" id="GL377737">
    <property type="protein sequence ID" value="EFJ05108.1"/>
    <property type="molecule type" value="Genomic_DNA"/>
</dbReference>
<protein>
    <recommendedName>
        <fullName evidence="6">DNA polymerase epsilon subunit</fullName>
    </recommendedName>
    <alternativeName>
        <fullName evidence="6">DNA polymerase II subunit 2</fullName>
    </alternativeName>
</protein>
<dbReference type="InParanoid" id="D8TE04"/>
<dbReference type="PANTHER" id="PTHR12708">
    <property type="entry name" value="DNA POLYMERASE EPSILON SUBUNIT B"/>
    <property type="match status" value="1"/>
</dbReference>
<dbReference type="eggNOG" id="KOG3818">
    <property type="taxonomic scope" value="Eukaryota"/>
</dbReference>
<accession>D8TE04</accession>
<dbReference type="GO" id="GO:0008622">
    <property type="term" value="C:epsilon DNA polymerase complex"/>
    <property type="evidence" value="ECO:0000318"/>
    <property type="project" value="GO_Central"/>
</dbReference>
<proteinExistence type="inferred from homology"/>
<sequence length="523" mass="58673">MEQQQRMRKAQLKFKLRGLTLSVDALKAVLGFLDEQYLPDEEALQHLLAEVDKISLKSNVLSKEAAVELISAATGVTSSEQNALIVVDAFKLPRFCYDPIRKMFYRYNKTPSVHGDARSKSALYKDRLQLLHQRLIRDRHFAKPAFDMDGSRSGTCELSSLQSLLGCIGRRWVMGIVSQLEDGRYYLEDLSATIPIDLSQAISFGKISNGELHNCCGRIAASKRHFSGSFLISTCGFPPLEGRNISLSVTAGLDFFGAGALSYDEISRLEVLERKAVNDMFVVISDVWLDDEQTMRNLEVVLDGFENVDVVPSVFILMGNFLSRPCNLSFHSFGELRSHFDKLGTLIASHTRISSTSKFVLIPGPEDPGPSSVLPRPALPSYFTKELAKHVPNVTFASNPCRIRFFSQEIVLFRENLLYRMRRLCIVTPSDEETTEPFEHLVATITHQSHLCPLPLTSQPIVWEYDHAMRLYPTPHTIVLGDRTEQKLFKYMGVTAFSPGSFSVDGTFAAYRPATQEVELSSL</sequence>
<dbReference type="KEGG" id="smo:SELMODRAFT_236823"/>
<gene>
    <name evidence="8" type="ORF">SELMODRAFT_236823</name>
</gene>
<dbReference type="GO" id="GO:0003677">
    <property type="term" value="F:DNA binding"/>
    <property type="evidence" value="ECO:0007669"/>
    <property type="project" value="UniProtKB-UniRule"/>
</dbReference>
<dbReference type="Pfam" id="PF04042">
    <property type="entry name" value="DNA_pol_E_B"/>
    <property type="match status" value="1"/>
</dbReference>
<evidence type="ECO:0000313" key="8">
    <source>
        <dbReference type="EMBL" id="EFJ05108.1"/>
    </source>
</evidence>
<dbReference type="InterPro" id="IPR007185">
    <property type="entry name" value="DNA_pol_a/d/e_bsu"/>
</dbReference>
<evidence type="ECO:0000313" key="9">
    <source>
        <dbReference type="Proteomes" id="UP000001514"/>
    </source>
</evidence>
<feature type="domain" description="DNA polymerase alpha/delta/epsilon subunit B" evidence="7">
    <location>
        <begin position="281"/>
        <end position="486"/>
    </location>
</feature>
<keyword evidence="9" id="KW-1185">Reference proteome</keyword>
<dbReference type="GO" id="GO:0042276">
    <property type="term" value="P:error-prone translesion synthesis"/>
    <property type="evidence" value="ECO:0000318"/>
    <property type="project" value="GO_Central"/>
</dbReference>
<evidence type="ECO:0000256" key="5">
    <source>
        <dbReference type="ARBA" id="ARBA00023242"/>
    </source>
</evidence>
<dbReference type="OMA" id="YCIGHVI"/>
<keyword evidence="3 6" id="KW-0235">DNA replication</keyword>
<dbReference type="PIRSF" id="PIRSF000799">
    <property type="entry name" value="DNA_pol_eps_2"/>
    <property type="match status" value="1"/>
</dbReference>
<evidence type="ECO:0000256" key="6">
    <source>
        <dbReference type="PIRNR" id="PIRNR000799"/>
    </source>
</evidence>
<evidence type="ECO:0000259" key="7">
    <source>
        <dbReference type="Pfam" id="PF04042"/>
    </source>
</evidence>
<evidence type="ECO:0000256" key="2">
    <source>
        <dbReference type="ARBA" id="ARBA00009560"/>
    </source>
</evidence>
<name>D8TE04_SELML</name>
<dbReference type="Gene3D" id="3.60.21.60">
    <property type="match status" value="1"/>
</dbReference>
<dbReference type="PANTHER" id="PTHR12708:SF0">
    <property type="entry name" value="DNA POLYMERASE EPSILON SUBUNIT 2"/>
    <property type="match status" value="1"/>
</dbReference>
<dbReference type="GO" id="GO:0006261">
    <property type="term" value="P:DNA-templated DNA replication"/>
    <property type="evidence" value="ECO:0000318"/>
    <property type="project" value="GO_Central"/>
</dbReference>
<dbReference type="Gene3D" id="1.10.8.60">
    <property type="match status" value="1"/>
</dbReference>
<keyword evidence="4 6" id="KW-0238">DNA-binding</keyword>
<organism evidence="9">
    <name type="scientific">Selaginella moellendorffii</name>
    <name type="common">Spikemoss</name>
    <dbReference type="NCBI Taxonomy" id="88036"/>
    <lineage>
        <taxon>Eukaryota</taxon>
        <taxon>Viridiplantae</taxon>
        <taxon>Streptophyta</taxon>
        <taxon>Embryophyta</taxon>
        <taxon>Tracheophyta</taxon>
        <taxon>Lycopodiopsida</taxon>
        <taxon>Selaginellales</taxon>
        <taxon>Selaginellaceae</taxon>
        <taxon>Selaginella</taxon>
    </lineage>
</organism>
<dbReference type="AlphaFoldDB" id="D8TE04"/>